<dbReference type="EMBL" id="WNDD01000034">
    <property type="protein sequence ID" value="MTV03803.1"/>
    <property type="molecule type" value="Genomic_DNA"/>
</dbReference>
<evidence type="ECO:0000256" key="1">
    <source>
        <dbReference type="SAM" id="MobiDB-lite"/>
    </source>
</evidence>
<evidence type="ECO:0000313" key="2">
    <source>
        <dbReference type="EMBL" id="MTU41454.1"/>
    </source>
</evidence>
<evidence type="ECO:0000313" key="5">
    <source>
        <dbReference type="Proteomes" id="UP000482671"/>
    </source>
</evidence>
<feature type="compositionally biased region" description="Basic and acidic residues" evidence="1">
    <location>
        <begin position="488"/>
        <end position="500"/>
    </location>
</feature>
<dbReference type="Proteomes" id="UP000434916">
    <property type="component" value="Unassembled WGS sequence"/>
</dbReference>
<evidence type="ECO:0000313" key="3">
    <source>
        <dbReference type="EMBL" id="MTV03803.1"/>
    </source>
</evidence>
<protein>
    <submittedName>
        <fullName evidence="3">DUF3945 domain-containing protein</fullName>
    </submittedName>
</protein>
<accession>A0A3R5X5G2</accession>
<name>A0A3R5X5G2_9BACT</name>
<proteinExistence type="predicted"/>
<dbReference type="Proteomes" id="UP000482671">
    <property type="component" value="Unassembled WGS sequence"/>
</dbReference>
<evidence type="ECO:0000313" key="4">
    <source>
        <dbReference type="Proteomes" id="UP000434916"/>
    </source>
</evidence>
<organism evidence="3 5">
    <name type="scientific">Parabacteroides merdae</name>
    <dbReference type="NCBI Taxonomy" id="46503"/>
    <lineage>
        <taxon>Bacteria</taxon>
        <taxon>Pseudomonadati</taxon>
        <taxon>Bacteroidota</taxon>
        <taxon>Bacteroidia</taxon>
        <taxon>Bacteroidales</taxon>
        <taxon>Tannerellaceae</taxon>
        <taxon>Parabacteroides</taxon>
    </lineage>
</organism>
<dbReference type="EMBL" id="WNCN01000038">
    <property type="protein sequence ID" value="MTU41454.1"/>
    <property type="molecule type" value="Genomic_DNA"/>
</dbReference>
<gene>
    <name evidence="2" type="ORF">GMD82_18805</name>
    <name evidence="3" type="ORF">GME02_19650</name>
</gene>
<feature type="region of interest" description="Disordered" evidence="1">
    <location>
        <begin position="488"/>
        <end position="512"/>
    </location>
</feature>
<comment type="caution">
    <text evidence="3">The sequence shown here is derived from an EMBL/GenBank/DDBJ whole genome shotgun (WGS) entry which is preliminary data.</text>
</comment>
<keyword evidence="4" id="KW-1185">Reference proteome</keyword>
<dbReference type="RefSeq" id="WP_032589343.1">
    <property type="nucleotide sequence ID" value="NZ_JBDGDA010000082.1"/>
</dbReference>
<reference evidence="4 5" key="1">
    <citation type="journal article" date="2019" name="Nat. Med.">
        <title>A library of human gut bacterial isolates paired with longitudinal multiomics data enables mechanistic microbiome research.</title>
        <authorList>
            <person name="Poyet M."/>
            <person name="Groussin M."/>
            <person name="Gibbons S.M."/>
            <person name="Avila-Pacheco J."/>
            <person name="Jiang X."/>
            <person name="Kearney S.M."/>
            <person name="Perrotta A.R."/>
            <person name="Berdy B."/>
            <person name="Zhao S."/>
            <person name="Lieberman T.D."/>
            <person name="Swanson P.K."/>
            <person name="Smith M."/>
            <person name="Roesemann S."/>
            <person name="Alexander J.E."/>
            <person name="Rich S.A."/>
            <person name="Livny J."/>
            <person name="Vlamakis H."/>
            <person name="Clish C."/>
            <person name="Bullock K."/>
            <person name="Deik A."/>
            <person name="Scott J."/>
            <person name="Pierce K.A."/>
            <person name="Xavier R.J."/>
            <person name="Alm E.J."/>
        </authorList>
    </citation>
    <scope>NUCLEOTIDE SEQUENCE [LARGE SCALE GENOMIC DNA]</scope>
    <source>
        <strain evidence="3 5">BIOML-A11</strain>
        <strain evidence="2 4">BIOML-A29</strain>
    </source>
</reference>
<dbReference type="AlphaFoldDB" id="A0A3R5X5G2"/>
<sequence>MKLQEVLTEYQYNNVGQFRAIAESLGYKEAYNKGSLLFTRNDEVFRIDMDKIRSHTKREPDLSAEKASMDRVCQFFNRDQALSPDYKSVLKNEGVDIVNWGDLKNDAKDRFTVIDHKNKICYTGKELYEYALQNGYSLDGKGTKLEKGVLSGLMDINGKPAKVRLHEHGISIIYRKEALTIPDRIYGKKLSKQQKQDLLDGNVIVLSTKKGDILLQVDKDLNAVVVRSEKELSVPAKIGDYELTAADKFLLANGHSLDNKMIHTPEGYIITDIAMLPDKKGYAFSNIQKISETKAQQILQAREMAKDKEFLNDKLKDMQRTGKIDIDELKDKRYEQLINSHFATEHKEYLSYLKDENPDKNYNYDLEARIRLKAGDMLEKEGIIAKGTTEKELKEEGFKVEKIREQYQEKVTGKDPVPDRDLDKELREAVVKNDYEKMASLKEEGYKPSEEVIRGLGQDTKIDQTQAIVIEKLFGMKPEVQKAEEVTQAKEESKEAKVELNADPASAKVSPELDKEFKEAVEKGDFVKMSQLKEQGYQPSKELIQSLNETASGNTMIAVQKIFNLKGSANTLGDVKLAQGQQSAEKDLKRPLANTVNKMFSDL</sequence>